<keyword evidence="2" id="KW-1003">Cell membrane</keyword>
<feature type="transmembrane region" description="Helical" evidence="7">
    <location>
        <begin position="326"/>
        <end position="347"/>
    </location>
</feature>
<dbReference type="GO" id="GO:0022857">
    <property type="term" value="F:transmembrane transporter activity"/>
    <property type="evidence" value="ECO:0007669"/>
    <property type="project" value="TreeGrafter"/>
</dbReference>
<dbReference type="Pfam" id="PF02687">
    <property type="entry name" value="FtsX"/>
    <property type="match status" value="2"/>
</dbReference>
<dbReference type="STRING" id="234267.Acid_3470"/>
<dbReference type="PANTHER" id="PTHR30572:SF4">
    <property type="entry name" value="ABC TRANSPORTER PERMEASE YTRF"/>
    <property type="match status" value="1"/>
</dbReference>
<feature type="domain" description="MacB-like periplasmic core" evidence="9">
    <location>
        <begin position="426"/>
        <end position="648"/>
    </location>
</feature>
<evidence type="ECO:0000256" key="6">
    <source>
        <dbReference type="ARBA" id="ARBA00038076"/>
    </source>
</evidence>
<dbReference type="OrthoDB" id="9770036at2"/>
<reference evidence="10" key="1">
    <citation type="submission" date="2006-10" db="EMBL/GenBank/DDBJ databases">
        <title>Complete sequence of Solibacter usitatus Ellin6076.</title>
        <authorList>
            <consortium name="US DOE Joint Genome Institute"/>
            <person name="Copeland A."/>
            <person name="Lucas S."/>
            <person name="Lapidus A."/>
            <person name="Barry K."/>
            <person name="Detter J.C."/>
            <person name="Glavina del Rio T."/>
            <person name="Hammon N."/>
            <person name="Israni S."/>
            <person name="Dalin E."/>
            <person name="Tice H."/>
            <person name="Pitluck S."/>
            <person name="Thompson L.S."/>
            <person name="Brettin T."/>
            <person name="Bruce D."/>
            <person name="Han C."/>
            <person name="Tapia R."/>
            <person name="Gilna P."/>
            <person name="Schmutz J."/>
            <person name="Larimer F."/>
            <person name="Land M."/>
            <person name="Hauser L."/>
            <person name="Kyrpides N."/>
            <person name="Mikhailova N."/>
            <person name="Janssen P.H."/>
            <person name="Kuske C.R."/>
            <person name="Richardson P."/>
        </authorList>
    </citation>
    <scope>NUCLEOTIDE SEQUENCE</scope>
    <source>
        <strain evidence="10">Ellin6076</strain>
    </source>
</reference>
<name>Q021E6_SOLUE</name>
<feature type="transmembrane region" description="Helical" evidence="7">
    <location>
        <begin position="768"/>
        <end position="790"/>
    </location>
</feature>
<sequence length="805" mass="87098">MSLVQDVRFACRIIRKNPWFSAAIVATLAFGMGVNTTVFSLVNAVLYKPLPFRGGERLVMAYAVNRSNGENTMPVSYADYRNFRDESHSFERLELFDSLAVNLGERGNPPERFRGGRISAGMFDMLATHPVLGRGMSPADEKAGAPQVVLLGYGVWRDRYGKDPGVLGRAVRVNEKPAVIIGVMPEGFKFPNNEDLWLAAIPDAAAEKRSNRDYRMIGMLKPGIPITEARADLGAIAKRLAQAYPETNKDHGATVLTFHDAMNGGPIRLVFLLMMGAVGFVLLIACANVANMLLSRAVERTREVSIRTAMGAGRWRLVGQMLIESVLLASLGGLLGLVLARAGISAFGRAVADVGKPYWIDFSMDYVVFAYFGALTILTGLLFGLAPALAATRVNLNDALKDGSRGSSGGSGYLSGALVILQFTLSVVLLSGAGLMMRSFLLAQSEFGGMNADKVLVARVRLPQDRYPKDADRQRFFDKLMPRVAALPGVSASAMVSDLPGDGSATRRFEIAGRPITEARRLPAASVVMANTGYLQLLGLTLLRGRDFEATDGLPGKETVIVSQTMAARFFPNQDPVGRQLRVYKDDDKPQAWMTIIGVAPDFRQKNPSDPADDPVLLVPYRFDSYSSMALMLRTNGNPAALAPALRNEVQQIDTDLPLFDMMTLAERFGKQRWYLSVFGTVFLIFAIIATAMAAVGIYAVMAQAANGRTREIGVRMALGADEGSILALVLSRGVKQLGTGMVLGLAAALAVCRLMAKLLFMVSPNDLVTFVAVTLVLGTAGMAAIFFPARRAARLDPLKALRYE</sequence>
<organism evidence="10">
    <name type="scientific">Solibacter usitatus (strain Ellin6076)</name>
    <dbReference type="NCBI Taxonomy" id="234267"/>
    <lineage>
        <taxon>Bacteria</taxon>
        <taxon>Pseudomonadati</taxon>
        <taxon>Acidobacteriota</taxon>
        <taxon>Terriglobia</taxon>
        <taxon>Bryobacterales</taxon>
        <taxon>Solibacteraceae</taxon>
        <taxon>Candidatus Solibacter</taxon>
    </lineage>
</organism>
<accession>Q021E6</accession>
<evidence type="ECO:0000256" key="7">
    <source>
        <dbReference type="SAM" id="Phobius"/>
    </source>
</evidence>
<feature type="transmembrane region" description="Helical" evidence="7">
    <location>
        <begin position="269"/>
        <end position="290"/>
    </location>
</feature>
<evidence type="ECO:0000313" key="10">
    <source>
        <dbReference type="EMBL" id="ABJ84443.1"/>
    </source>
</evidence>
<evidence type="ECO:0000256" key="2">
    <source>
        <dbReference type="ARBA" id="ARBA00022475"/>
    </source>
</evidence>
<gene>
    <name evidence="10" type="ordered locus">Acid_3470</name>
</gene>
<dbReference type="InParanoid" id="Q021E6"/>
<feature type="transmembrane region" description="Helical" evidence="7">
    <location>
        <begin position="20"/>
        <end position="47"/>
    </location>
</feature>
<dbReference type="KEGG" id="sus:Acid_3470"/>
<keyword evidence="3 7" id="KW-0812">Transmembrane</keyword>
<proteinExistence type="inferred from homology"/>
<evidence type="ECO:0000256" key="4">
    <source>
        <dbReference type="ARBA" id="ARBA00022989"/>
    </source>
</evidence>
<dbReference type="PANTHER" id="PTHR30572">
    <property type="entry name" value="MEMBRANE COMPONENT OF TRANSPORTER-RELATED"/>
    <property type="match status" value="1"/>
</dbReference>
<evidence type="ECO:0000259" key="9">
    <source>
        <dbReference type="Pfam" id="PF12704"/>
    </source>
</evidence>
<comment type="similarity">
    <text evidence="6">Belongs to the ABC-4 integral membrane protein family.</text>
</comment>
<dbReference type="GO" id="GO:0005886">
    <property type="term" value="C:plasma membrane"/>
    <property type="evidence" value="ECO:0007669"/>
    <property type="project" value="UniProtKB-SubCell"/>
</dbReference>
<feature type="domain" description="MacB-like periplasmic core" evidence="9">
    <location>
        <begin position="21"/>
        <end position="235"/>
    </location>
</feature>
<dbReference type="AlphaFoldDB" id="Q021E6"/>
<feature type="transmembrane region" description="Helical" evidence="7">
    <location>
        <begin position="368"/>
        <end position="392"/>
    </location>
</feature>
<evidence type="ECO:0000259" key="8">
    <source>
        <dbReference type="Pfam" id="PF02687"/>
    </source>
</evidence>
<dbReference type="NCBIfam" id="TIGR03434">
    <property type="entry name" value="ADOP"/>
    <property type="match status" value="1"/>
</dbReference>
<evidence type="ECO:0000256" key="1">
    <source>
        <dbReference type="ARBA" id="ARBA00004651"/>
    </source>
</evidence>
<feature type="domain" description="ABC3 transporter permease C-terminal" evidence="8">
    <location>
        <begin position="685"/>
        <end position="798"/>
    </location>
</feature>
<dbReference type="HOGENOM" id="CLU_009433_1_0_0"/>
<keyword evidence="5 7" id="KW-0472">Membrane</keyword>
<protein>
    <recommendedName>
        <fullName evidence="11">Permease</fullName>
    </recommendedName>
</protein>
<comment type="subcellular location">
    <subcellularLocation>
        <location evidence="1">Cell membrane</location>
        <topology evidence="1">Multi-pass membrane protein</topology>
    </subcellularLocation>
</comment>
<evidence type="ECO:0000256" key="3">
    <source>
        <dbReference type="ARBA" id="ARBA00022692"/>
    </source>
</evidence>
<dbReference type="InterPro" id="IPR025857">
    <property type="entry name" value="MacB_PCD"/>
</dbReference>
<dbReference type="InterPro" id="IPR003838">
    <property type="entry name" value="ABC3_permease_C"/>
</dbReference>
<dbReference type="eggNOG" id="COG0577">
    <property type="taxonomic scope" value="Bacteria"/>
</dbReference>
<feature type="transmembrane region" description="Helical" evidence="7">
    <location>
        <begin position="412"/>
        <end position="435"/>
    </location>
</feature>
<evidence type="ECO:0000256" key="5">
    <source>
        <dbReference type="ARBA" id="ARBA00023136"/>
    </source>
</evidence>
<feature type="domain" description="ABC3 transporter permease C-terminal" evidence="8">
    <location>
        <begin position="277"/>
        <end position="395"/>
    </location>
</feature>
<dbReference type="InterPro" id="IPR050250">
    <property type="entry name" value="Macrolide_Exporter_MacB"/>
</dbReference>
<feature type="transmembrane region" description="Helical" evidence="7">
    <location>
        <begin position="674"/>
        <end position="701"/>
    </location>
</feature>
<dbReference type="Pfam" id="PF12704">
    <property type="entry name" value="MacB_PCD"/>
    <property type="match status" value="2"/>
</dbReference>
<keyword evidence="4 7" id="KW-1133">Transmembrane helix</keyword>
<dbReference type="EMBL" id="CP000473">
    <property type="protein sequence ID" value="ABJ84443.1"/>
    <property type="molecule type" value="Genomic_DNA"/>
</dbReference>
<evidence type="ECO:0008006" key="11">
    <source>
        <dbReference type="Google" id="ProtNLM"/>
    </source>
</evidence>
<dbReference type="InterPro" id="IPR017800">
    <property type="entry name" value="ADOP"/>
</dbReference>
<feature type="transmembrane region" description="Helical" evidence="7">
    <location>
        <begin position="743"/>
        <end position="762"/>
    </location>
</feature>